<feature type="DNA-binding region" description="OmpR/PhoB-type" evidence="2">
    <location>
        <begin position="1"/>
        <end position="93"/>
    </location>
</feature>
<evidence type="ECO:0000313" key="6">
    <source>
        <dbReference type="Proteomes" id="UP000622245"/>
    </source>
</evidence>
<feature type="domain" description="OmpR/PhoB-type" evidence="4">
    <location>
        <begin position="1"/>
        <end position="93"/>
    </location>
</feature>
<dbReference type="InterPro" id="IPR036388">
    <property type="entry name" value="WH-like_DNA-bd_sf"/>
</dbReference>
<proteinExistence type="predicted"/>
<feature type="region of interest" description="Disordered" evidence="3">
    <location>
        <begin position="93"/>
        <end position="130"/>
    </location>
</feature>
<dbReference type="SMART" id="SM00862">
    <property type="entry name" value="Trans_reg_C"/>
    <property type="match status" value="1"/>
</dbReference>
<dbReference type="PANTHER" id="PTHR35807:SF1">
    <property type="entry name" value="TRANSCRIPTIONAL REGULATOR REDD"/>
    <property type="match status" value="1"/>
</dbReference>
<feature type="non-terminal residue" evidence="5">
    <location>
        <position position="130"/>
    </location>
</feature>
<accession>A0ABS1YF82</accession>
<dbReference type="InterPro" id="IPR051677">
    <property type="entry name" value="AfsR-DnrI-RedD_regulator"/>
</dbReference>
<feature type="compositionally biased region" description="Basic and acidic residues" evidence="3">
    <location>
        <begin position="121"/>
        <end position="130"/>
    </location>
</feature>
<evidence type="ECO:0000256" key="2">
    <source>
        <dbReference type="PROSITE-ProRule" id="PRU01091"/>
    </source>
</evidence>
<dbReference type="InterPro" id="IPR016032">
    <property type="entry name" value="Sig_transdc_resp-reg_C-effctor"/>
</dbReference>
<evidence type="ECO:0000256" key="1">
    <source>
        <dbReference type="ARBA" id="ARBA00023125"/>
    </source>
</evidence>
<dbReference type="SUPFAM" id="SSF46894">
    <property type="entry name" value="C-terminal effector domain of the bipartite response regulators"/>
    <property type="match status" value="1"/>
</dbReference>
<dbReference type="EMBL" id="JAEVHL010000041">
    <property type="protein sequence ID" value="MBM0276060.1"/>
    <property type="molecule type" value="Genomic_DNA"/>
</dbReference>
<evidence type="ECO:0000256" key="3">
    <source>
        <dbReference type="SAM" id="MobiDB-lite"/>
    </source>
</evidence>
<dbReference type="RefSeq" id="WP_203148421.1">
    <property type="nucleotide sequence ID" value="NZ_JAEVHL010000041.1"/>
</dbReference>
<evidence type="ECO:0000313" key="5">
    <source>
        <dbReference type="EMBL" id="MBM0276060.1"/>
    </source>
</evidence>
<reference evidence="5 6" key="1">
    <citation type="submission" date="2021-01" db="EMBL/GenBank/DDBJ databases">
        <title>Draft genome sequence of Micromonospora sp. strain STR1s_6.</title>
        <authorList>
            <person name="Karlyshev A."/>
            <person name="Jawad R."/>
        </authorList>
    </citation>
    <scope>NUCLEOTIDE SEQUENCE [LARGE SCALE GENOMIC DNA]</scope>
    <source>
        <strain evidence="5 6">STR1S-6</strain>
    </source>
</reference>
<evidence type="ECO:0000259" key="4">
    <source>
        <dbReference type="PROSITE" id="PS51755"/>
    </source>
</evidence>
<dbReference type="Gene3D" id="1.10.10.10">
    <property type="entry name" value="Winged helix-like DNA-binding domain superfamily/Winged helix DNA-binding domain"/>
    <property type="match status" value="1"/>
</dbReference>
<name>A0ABS1YF82_9ACTN</name>
<sequence>MRWSLLGPVQVTAGGRVLPIDRPQQRAVLALLLLNADRLVPLGQLVAALWANDPPASARTQVQVCVSRIRAALREAGATDVLTTQGGGYRLTVRGASWTSPSSPRRSSGPAPRRPPAGGPRRRDCCATAW</sequence>
<keyword evidence="1 2" id="KW-0238">DNA-binding</keyword>
<dbReference type="PANTHER" id="PTHR35807">
    <property type="entry name" value="TRANSCRIPTIONAL REGULATOR REDD-RELATED"/>
    <property type="match status" value="1"/>
</dbReference>
<protein>
    <submittedName>
        <fullName evidence="5">Winged helix-turn-helix domain-containing protein</fullName>
    </submittedName>
</protein>
<keyword evidence="6" id="KW-1185">Reference proteome</keyword>
<dbReference type="Proteomes" id="UP000622245">
    <property type="component" value="Unassembled WGS sequence"/>
</dbReference>
<comment type="caution">
    <text evidence="5">The sequence shown here is derived from an EMBL/GenBank/DDBJ whole genome shotgun (WGS) entry which is preliminary data.</text>
</comment>
<feature type="compositionally biased region" description="Low complexity" evidence="3">
    <location>
        <begin position="100"/>
        <end position="111"/>
    </location>
</feature>
<dbReference type="InterPro" id="IPR001867">
    <property type="entry name" value="OmpR/PhoB-type_DNA-bd"/>
</dbReference>
<organism evidence="5 6">
    <name type="scientific">Micromonospora tarensis</name>
    <dbReference type="NCBI Taxonomy" id="2806100"/>
    <lineage>
        <taxon>Bacteria</taxon>
        <taxon>Bacillati</taxon>
        <taxon>Actinomycetota</taxon>
        <taxon>Actinomycetes</taxon>
        <taxon>Micromonosporales</taxon>
        <taxon>Micromonosporaceae</taxon>
        <taxon>Micromonospora</taxon>
    </lineage>
</organism>
<dbReference type="PROSITE" id="PS51755">
    <property type="entry name" value="OMPR_PHOB"/>
    <property type="match status" value="1"/>
</dbReference>
<gene>
    <name evidence="5" type="ORF">JM949_11735</name>
</gene>
<dbReference type="Pfam" id="PF00486">
    <property type="entry name" value="Trans_reg_C"/>
    <property type="match status" value="1"/>
</dbReference>